<dbReference type="NCBIfam" id="NF004776">
    <property type="entry name" value="PRK06116.1"/>
    <property type="match status" value="1"/>
</dbReference>
<dbReference type="RefSeq" id="WP_007017834.1">
    <property type="nucleotide sequence ID" value="NZ_CH724114.1"/>
</dbReference>
<dbReference type="SUPFAM" id="SSF55424">
    <property type="entry name" value="FAD/NAD-linked reductases, dimerisation (C-terminal) domain"/>
    <property type="match status" value="1"/>
</dbReference>
<gene>
    <name evidence="13" type="ORF">RED65_01780</name>
</gene>
<dbReference type="SUPFAM" id="SSF51905">
    <property type="entry name" value="FAD/NAD(P)-binding domain"/>
    <property type="match status" value="1"/>
</dbReference>
<reference evidence="13 14" key="1">
    <citation type="submission" date="2006-03" db="EMBL/GenBank/DDBJ databases">
        <authorList>
            <person name="Pinhassi J."/>
            <person name="Pedros-Alio C."/>
            <person name="Ferriera S."/>
            <person name="Johnson J."/>
            <person name="Kravitz S."/>
            <person name="Halpern A."/>
            <person name="Remington K."/>
            <person name="Beeson K."/>
            <person name="Tran B."/>
            <person name="Rogers Y.-H."/>
            <person name="Friedman R."/>
            <person name="Venter J.C."/>
        </authorList>
    </citation>
    <scope>NUCLEOTIDE SEQUENCE [LARGE SCALE GENOMIC DNA]</scope>
    <source>
        <strain evidence="13 14">RED65</strain>
    </source>
</reference>
<comment type="cofactor">
    <cofactor evidence="8">
        <name>FAD</name>
        <dbReference type="ChEBI" id="CHEBI:57692"/>
    </cofactor>
    <text evidence="8">Binds 1 FAD per subunit.</text>
</comment>
<dbReference type="STRING" id="207949.RED65_01780"/>
<dbReference type="InterPro" id="IPR023753">
    <property type="entry name" value="FAD/NAD-binding_dom"/>
</dbReference>
<evidence type="ECO:0000313" key="13">
    <source>
        <dbReference type="EMBL" id="EAT13450.1"/>
    </source>
</evidence>
<evidence type="ECO:0000256" key="5">
    <source>
        <dbReference type="ARBA" id="ARBA00023157"/>
    </source>
</evidence>
<comment type="similarity">
    <text evidence="1 10">Belongs to the class-I pyridine nucleotide-disulfide oxidoreductase family.</text>
</comment>
<name>Q1N4H8_9GAMM</name>
<accession>Q1N4H8</accession>
<feature type="domain" description="FAD/NAD(P)-binding" evidence="12">
    <location>
        <begin position="4"/>
        <end position="314"/>
    </location>
</feature>
<dbReference type="InterPro" id="IPR004099">
    <property type="entry name" value="Pyr_nucl-diS_OxRdtase_dimer"/>
</dbReference>
<dbReference type="PANTHER" id="PTHR42737:SF2">
    <property type="entry name" value="GLUTATHIONE REDUCTASE"/>
    <property type="match status" value="1"/>
</dbReference>
<dbReference type="Gene3D" id="3.30.390.30">
    <property type="match status" value="1"/>
</dbReference>
<evidence type="ECO:0000259" key="12">
    <source>
        <dbReference type="Pfam" id="PF07992"/>
    </source>
</evidence>
<dbReference type="AlphaFoldDB" id="Q1N4H8"/>
<evidence type="ECO:0000256" key="7">
    <source>
        <dbReference type="PIRSR" id="PIRSR000350-2"/>
    </source>
</evidence>
<dbReference type="EMBL" id="AAQH01000002">
    <property type="protein sequence ID" value="EAT13450.1"/>
    <property type="molecule type" value="Genomic_DNA"/>
</dbReference>
<keyword evidence="4 10" id="KW-0560">Oxidoreductase</keyword>
<dbReference type="PRINTS" id="PR00411">
    <property type="entry name" value="PNDRDTASEI"/>
</dbReference>
<dbReference type="InterPro" id="IPR046952">
    <property type="entry name" value="GSHR/TRXR-like"/>
</dbReference>
<keyword evidence="2 10" id="KW-0285">Flavoprotein</keyword>
<evidence type="ECO:0000256" key="2">
    <source>
        <dbReference type="ARBA" id="ARBA00022630"/>
    </source>
</evidence>
<dbReference type="PROSITE" id="PS00076">
    <property type="entry name" value="PYRIDINE_REDOX_1"/>
    <property type="match status" value="1"/>
</dbReference>
<dbReference type="Pfam" id="PF07992">
    <property type="entry name" value="Pyr_redox_2"/>
    <property type="match status" value="1"/>
</dbReference>
<keyword evidence="3 8" id="KW-0274">FAD</keyword>
<dbReference type="InterPro" id="IPR016156">
    <property type="entry name" value="FAD/NAD-linked_Rdtase_dimer_sf"/>
</dbReference>
<keyword evidence="5" id="KW-1015">Disulfide bond</keyword>
<feature type="binding site" evidence="8">
    <location>
        <begin position="172"/>
        <end position="179"/>
    </location>
    <ligand>
        <name>NAD(+)</name>
        <dbReference type="ChEBI" id="CHEBI:57540"/>
    </ligand>
</feature>
<dbReference type="GO" id="GO:0004362">
    <property type="term" value="F:glutathione-disulfide reductase (NADPH) activity"/>
    <property type="evidence" value="ECO:0007669"/>
    <property type="project" value="TreeGrafter"/>
</dbReference>
<evidence type="ECO:0000313" key="14">
    <source>
        <dbReference type="Proteomes" id="UP000004263"/>
    </source>
</evidence>
<protein>
    <submittedName>
        <fullName evidence="13">Glutathione reductase</fullName>
    </submittedName>
</protein>
<dbReference type="HOGENOM" id="CLU_016755_2_1_6"/>
<evidence type="ECO:0000259" key="11">
    <source>
        <dbReference type="Pfam" id="PF02852"/>
    </source>
</evidence>
<dbReference type="InterPro" id="IPR036188">
    <property type="entry name" value="FAD/NAD-bd_sf"/>
</dbReference>
<dbReference type="PIRSF" id="PIRSF000350">
    <property type="entry name" value="Mercury_reductase_MerA"/>
    <property type="match status" value="1"/>
</dbReference>
<dbReference type="PRINTS" id="PR00368">
    <property type="entry name" value="FADPNR"/>
</dbReference>
<proteinExistence type="inferred from homology"/>
<organism evidence="13 14">
    <name type="scientific">Bermanella marisrubri</name>
    <dbReference type="NCBI Taxonomy" id="207949"/>
    <lineage>
        <taxon>Bacteria</taxon>
        <taxon>Pseudomonadati</taxon>
        <taxon>Pseudomonadota</taxon>
        <taxon>Gammaproteobacteria</taxon>
        <taxon>Oceanospirillales</taxon>
        <taxon>Oceanospirillaceae</taxon>
        <taxon>Bermanella</taxon>
    </lineage>
</organism>
<evidence type="ECO:0000256" key="4">
    <source>
        <dbReference type="ARBA" id="ARBA00023002"/>
    </source>
</evidence>
<keyword evidence="8" id="KW-0520">NAD</keyword>
<feature type="disulfide bond" description="Redox-active" evidence="9">
    <location>
        <begin position="41"/>
        <end position="46"/>
    </location>
</feature>
<dbReference type="Pfam" id="PF02852">
    <property type="entry name" value="Pyr_redox_dim"/>
    <property type="match status" value="1"/>
</dbReference>
<dbReference type="GO" id="GO:0034599">
    <property type="term" value="P:cellular response to oxidative stress"/>
    <property type="evidence" value="ECO:0007669"/>
    <property type="project" value="TreeGrafter"/>
</dbReference>
<keyword evidence="8" id="KW-0547">Nucleotide-binding</keyword>
<dbReference type="GO" id="GO:0050660">
    <property type="term" value="F:flavin adenine dinucleotide binding"/>
    <property type="evidence" value="ECO:0007669"/>
    <property type="project" value="InterPro"/>
</dbReference>
<feature type="binding site" evidence="8">
    <location>
        <position position="50"/>
    </location>
    <ligand>
        <name>FAD</name>
        <dbReference type="ChEBI" id="CHEBI:57692"/>
    </ligand>
</feature>
<evidence type="ECO:0000256" key="3">
    <source>
        <dbReference type="ARBA" id="ARBA00022827"/>
    </source>
</evidence>
<evidence type="ECO:0000256" key="1">
    <source>
        <dbReference type="ARBA" id="ARBA00007532"/>
    </source>
</evidence>
<feature type="domain" description="Pyridine nucleotide-disulphide oxidoreductase dimerisation" evidence="11">
    <location>
        <begin position="334"/>
        <end position="442"/>
    </location>
</feature>
<dbReference type="GO" id="GO:0045454">
    <property type="term" value="P:cell redox homeostasis"/>
    <property type="evidence" value="ECO:0007669"/>
    <property type="project" value="InterPro"/>
</dbReference>
<keyword evidence="14" id="KW-1185">Reference proteome</keyword>
<evidence type="ECO:0000256" key="8">
    <source>
        <dbReference type="PIRSR" id="PIRSR000350-3"/>
    </source>
</evidence>
<dbReference type="Gene3D" id="3.50.50.60">
    <property type="entry name" value="FAD/NAD(P)-binding domain"/>
    <property type="match status" value="2"/>
</dbReference>
<evidence type="ECO:0000256" key="10">
    <source>
        <dbReference type="RuleBase" id="RU003691"/>
    </source>
</evidence>
<keyword evidence="6 10" id="KW-0676">Redox-active center</keyword>
<dbReference type="GO" id="GO:0005829">
    <property type="term" value="C:cytosol"/>
    <property type="evidence" value="ECO:0007669"/>
    <property type="project" value="TreeGrafter"/>
</dbReference>
<feature type="active site" description="Proton acceptor" evidence="7">
    <location>
        <position position="432"/>
    </location>
</feature>
<feature type="binding site" evidence="8">
    <location>
        <position position="299"/>
    </location>
    <ligand>
        <name>FAD</name>
        <dbReference type="ChEBI" id="CHEBI:57692"/>
    </ligand>
</feature>
<dbReference type="GO" id="GO:0006749">
    <property type="term" value="P:glutathione metabolic process"/>
    <property type="evidence" value="ECO:0007669"/>
    <property type="project" value="TreeGrafter"/>
</dbReference>
<feature type="binding site" evidence="8">
    <location>
        <position position="258"/>
    </location>
    <ligand>
        <name>NAD(+)</name>
        <dbReference type="ChEBI" id="CHEBI:57540"/>
    </ligand>
</feature>
<dbReference type="PANTHER" id="PTHR42737">
    <property type="entry name" value="GLUTATHIONE REDUCTASE"/>
    <property type="match status" value="1"/>
</dbReference>
<evidence type="ECO:0000256" key="6">
    <source>
        <dbReference type="ARBA" id="ARBA00023284"/>
    </source>
</evidence>
<dbReference type="InterPro" id="IPR001100">
    <property type="entry name" value="Pyr_nuc-diS_OxRdtase"/>
</dbReference>
<evidence type="ECO:0000256" key="9">
    <source>
        <dbReference type="PIRSR" id="PIRSR000350-4"/>
    </source>
</evidence>
<dbReference type="OrthoDB" id="9800167at2"/>
<dbReference type="Proteomes" id="UP000004263">
    <property type="component" value="Unassembled WGS sequence"/>
</dbReference>
<dbReference type="InterPro" id="IPR012999">
    <property type="entry name" value="Pyr_OxRdtase_I_AS"/>
</dbReference>
<comment type="caution">
    <text evidence="13">The sequence shown here is derived from an EMBL/GenBank/DDBJ whole genome shotgun (WGS) entry which is preliminary data.</text>
</comment>
<sequence length="447" mass="48674">MYQYDLFVIGAGSAGVRASRMAANLGKKVAVAESNYYGGTCVNVGCVPKKLFVYASEYPHFVEEAKGFGVNLELKGFDWATLRDNKTKEIERLNGIYEKLLDNAGVERIWGHAKLIDAHTVEVAGQQFSAEKILLATGGWPILPDIPGKEHCIDSNAFFYLENFPKSAVVFGSGYIAVEFAGIISNLGCDTSIASRSGKLLRGFDETTRQHAETEILKGPIKLLPHQPSAIEKVGEQYRVTLQGGEELIVDAVISAIGRTPNTSNLGIDDLQIETDEKGCIAVDDHFKTSVDSIYALGDLIDTPQLTPVALAEAMCFLRQQYQNDPTPMDYSSIPTAVFSQPNLATVGLSEEEAIDQGFVVSIFESEFRALKHTLSGLNHRSYMKLVVDKETDRVLGAHMVGEHAGEILQGFAVAVKAGLTKAQFDSTIGIHPTSAEEFVTMRTASR</sequence>